<dbReference type="GO" id="GO:0005634">
    <property type="term" value="C:nucleus"/>
    <property type="evidence" value="ECO:0007669"/>
    <property type="project" value="UniProtKB-SubCell"/>
</dbReference>
<evidence type="ECO:0000256" key="7">
    <source>
        <dbReference type="ARBA" id="ARBA00022679"/>
    </source>
</evidence>
<evidence type="ECO:0000259" key="13">
    <source>
        <dbReference type="PROSITE" id="PS51186"/>
    </source>
</evidence>
<comment type="caution">
    <text evidence="14">The sequence shown here is derived from an EMBL/GenBank/DDBJ whole genome shotgun (WGS) entry which is preliminary data.</text>
</comment>
<dbReference type="GO" id="GO:0005737">
    <property type="term" value="C:cytoplasm"/>
    <property type="evidence" value="ECO:0007669"/>
    <property type="project" value="UniProtKB-SubCell"/>
</dbReference>
<dbReference type="Gene3D" id="3.40.630.30">
    <property type="match status" value="2"/>
</dbReference>
<keyword evidence="7" id="KW-0808">Transferase</keyword>
<gene>
    <name evidence="14" type="primary">NAA40</name>
    <name evidence="14" type="ORF">HK097_002786</name>
</gene>
<proteinExistence type="inferred from homology"/>
<dbReference type="InterPro" id="IPR016181">
    <property type="entry name" value="Acyl_CoA_acyltransferase"/>
</dbReference>
<dbReference type="GO" id="GO:0010485">
    <property type="term" value="F:histone H4 acetyltransferase activity"/>
    <property type="evidence" value="ECO:0007669"/>
    <property type="project" value="InterPro"/>
</dbReference>
<evidence type="ECO:0000256" key="9">
    <source>
        <dbReference type="ARBA" id="ARBA00023315"/>
    </source>
</evidence>
<keyword evidence="15" id="KW-1185">Reference proteome</keyword>
<dbReference type="SUPFAM" id="SSF55729">
    <property type="entry name" value="Acyl-CoA N-acyltransferases (Nat)"/>
    <property type="match status" value="1"/>
</dbReference>
<accession>A0AAD5X722</accession>
<dbReference type="GO" id="GO:1990189">
    <property type="term" value="F:protein N-terminal-serine acetyltransferase activity"/>
    <property type="evidence" value="ECO:0007669"/>
    <property type="project" value="UniProtKB-EC"/>
</dbReference>
<dbReference type="PROSITE" id="PS51186">
    <property type="entry name" value="GNAT"/>
    <property type="match status" value="1"/>
</dbReference>
<evidence type="ECO:0000256" key="5">
    <source>
        <dbReference type="ARBA" id="ARBA00015043"/>
    </source>
</evidence>
<evidence type="ECO:0000256" key="2">
    <source>
        <dbReference type="ARBA" id="ARBA00004496"/>
    </source>
</evidence>
<dbReference type="Pfam" id="PF00583">
    <property type="entry name" value="Acetyltransf_1"/>
    <property type="match status" value="1"/>
</dbReference>
<keyword evidence="9" id="KW-0012">Acyltransferase</keyword>
<dbReference type="InterPro" id="IPR000182">
    <property type="entry name" value="GNAT_dom"/>
</dbReference>
<comment type="similarity">
    <text evidence="3">Belongs to the acetyltransferase family. NAA40 subfamily.</text>
</comment>
<dbReference type="AlphaFoldDB" id="A0AAD5X722"/>
<dbReference type="EMBL" id="JADGJD010000162">
    <property type="protein sequence ID" value="KAJ3054051.1"/>
    <property type="molecule type" value="Genomic_DNA"/>
</dbReference>
<dbReference type="PANTHER" id="PTHR20531">
    <property type="entry name" value="N-ALPHA-ACETYLTRANSFERASE 40"/>
    <property type="match status" value="1"/>
</dbReference>
<dbReference type="GO" id="GO:0043998">
    <property type="term" value="F:histone H2A acetyltransferase activity"/>
    <property type="evidence" value="ECO:0007669"/>
    <property type="project" value="InterPro"/>
</dbReference>
<organism evidence="14 15">
    <name type="scientific">Rhizophlyctis rosea</name>
    <dbReference type="NCBI Taxonomy" id="64517"/>
    <lineage>
        <taxon>Eukaryota</taxon>
        <taxon>Fungi</taxon>
        <taxon>Fungi incertae sedis</taxon>
        <taxon>Chytridiomycota</taxon>
        <taxon>Chytridiomycota incertae sedis</taxon>
        <taxon>Chytridiomycetes</taxon>
        <taxon>Rhizophlyctidales</taxon>
        <taxon>Rhizophlyctidaceae</taxon>
        <taxon>Rhizophlyctis</taxon>
    </lineage>
</organism>
<feature type="compositionally biased region" description="Basic and acidic residues" evidence="12">
    <location>
        <begin position="173"/>
        <end position="182"/>
    </location>
</feature>
<evidence type="ECO:0000256" key="8">
    <source>
        <dbReference type="ARBA" id="ARBA00023242"/>
    </source>
</evidence>
<evidence type="ECO:0000256" key="6">
    <source>
        <dbReference type="ARBA" id="ARBA00022490"/>
    </source>
</evidence>
<dbReference type="InterPro" id="IPR039949">
    <property type="entry name" value="NAA40"/>
</dbReference>
<comment type="catalytic activity">
    <reaction evidence="10">
        <text>N-terminal L-seryl-[histone H2A] + acetyl-CoA = N-terminal N(alpha)-acetyl-L-seryl-[histone H2A] + CoA + H(+)</text>
        <dbReference type="Rhea" id="RHEA:50600"/>
        <dbReference type="Rhea" id="RHEA-COMP:12742"/>
        <dbReference type="Rhea" id="RHEA-COMP:12744"/>
        <dbReference type="ChEBI" id="CHEBI:15378"/>
        <dbReference type="ChEBI" id="CHEBI:57287"/>
        <dbReference type="ChEBI" id="CHEBI:57288"/>
        <dbReference type="ChEBI" id="CHEBI:64738"/>
        <dbReference type="ChEBI" id="CHEBI:83690"/>
        <dbReference type="EC" id="2.3.1.257"/>
    </reaction>
</comment>
<name>A0AAD5X722_9FUNG</name>
<keyword evidence="6" id="KW-0963">Cytoplasm</keyword>
<comment type="subcellular location">
    <subcellularLocation>
        <location evidence="2">Cytoplasm</location>
    </subcellularLocation>
    <subcellularLocation>
        <location evidence="1">Nucleus</location>
    </subcellularLocation>
</comment>
<evidence type="ECO:0000256" key="3">
    <source>
        <dbReference type="ARBA" id="ARBA00008870"/>
    </source>
</evidence>
<feature type="domain" description="N-acetyltransferase" evidence="13">
    <location>
        <begin position="147"/>
        <end position="271"/>
    </location>
</feature>
<reference evidence="14" key="1">
    <citation type="submission" date="2020-05" db="EMBL/GenBank/DDBJ databases">
        <title>Phylogenomic resolution of chytrid fungi.</title>
        <authorList>
            <person name="Stajich J.E."/>
            <person name="Amses K."/>
            <person name="Simmons R."/>
            <person name="Seto K."/>
            <person name="Myers J."/>
            <person name="Bonds A."/>
            <person name="Quandt C.A."/>
            <person name="Barry K."/>
            <person name="Liu P."/>
            <person name="Grigoriev I."/>
            <person name="Longcore J.E."/>
            <person name="James T.Y."/>
        </authorList>
    </citation>
    <scope>NUCLEOTIDE SEQUENCE</scope>
    <source>
        <strain evidence="14">JEL0318</strain>
    </source>
</reference>
<evidence type="ECO:0000256" key="4">
    <source>
        <dbReference type="ARBA" id="ARBA00012950"/>
    </source>
</evidence>
<dbReference type="EC" id="2.3.1.257" evidence="4"/>
<comment type="catalytic activity">
    <reaction evidence="11">
        <text>N-terminal L-seryl-[histone H4] + acetyl-CoA = N-terminal N(alpha)-acetyl-L-seryl-[histone H4] + CoA + H(+)</text>
        <dbReference type="Rhea" id="RHEA:50596"/>
        <dbReference type="Rhea" id="RHEA-COMP:12740"/>
        <dbReference type="Rhea" id="RHEA-COMP:12743"/>
        <dbReference type="ChEBI" id="CHEBI:15378"/>
        <dbReference type="ChEBI" id="CHEBI:57287"/>
        <dbReference type="ChEBI" id="CHEBI:57288"/>
        <dbReference type="ChEBI" id="CHEBI:64738"/>
        <dbReference type="ChEBI" id="CHEBI:83690"/>
        <dbReference type="EC" id="2.3.1.257"/>
    </reaction>
</comment>
<dbReference type="Proteomes" id="UP001212841">
    <property type="component" value="Unassembled WGS sequence"/>
</dbReference>
<evidence type="ECO:0000313" key="15">
    <source>
        <dbReference type="Proteomes" id="UP001212841"/>
    </source>
</evidence>
<dbReference type="PANTHER" id="PTHR20531:SF1">
    <property type="entry name" value="N-ALPHA-ACETYLTRANSFERASE 40"/>
    <property type="match status" value="1"/>
</dbReference>
<evidence type="ECO:0000313" key="14">
    <source>
        <dbReference type="EMBL" id="KAJ3054051.1"/>
    </source>
</evidence>
<evidence type="ECO:0000256" key="10">
    <source>
        <dbReference type="ARBA" id="ARBA00047821"/>
    </source>
</evidence>
<evidence type="ECO:0000256" key="1">
    <source>
        <dbReference type="ARBA" id="ARBA00004123"/>
    </source>
</evidence>
<protein>
    <recommendedName>
        <fullName evidence="5">N-alpha-acetyltransferase 40</fullName>
        <ecNumber evidence="4">2.3.1.257</ecNumber>
    </recommendedName>
</protein>
<feature type="region of interest" description="Disordered" evidence="12">
    <location>
        <begin position="136"/>
        <end position="182"/>
    </location>
</feature>
<evidence type="ECO:0000256" key="11">
    <source>
        <dbReference type="ARBA" id="ARBA00049524"/>
    </source>
</evidence>
<evidence type="ECO:0000256" key="12">
    <source>
        <dbReference type="SAM" id="MobiDB-lite"/>
    </source>
</evidence>
<sequence>MDASVKASSSSSHSLPELPANRVSAACNHPDPFSGVALPLQYENRGLTLKIRYHTLETLPPEHFDWAFHLVKSNLYEQYVAAKDTGWSDDDKRAEMQAENPRYLIAFDETAPTTTPPRPVAFCYFQFTLEDDCEVPNAETTSDTSKADKSADKKRGSEEVVAFEKSQTSVKKPRIDSDTLQHDPKVAKPTREAIAPDDDDEDYEDVEDEKIPVVYCYELQLESDARGKGLGAYLMNLIEEVGTAWGMRKVMLTAFKSNVSAMAFYKRLGWV</sequence>
<keyword evidence="8" id="KW-0539">Nucleus</keyword>
<dbReference type="CDD" id="cd04301">
    <property type="entry name" value="NAT_SF"/>
    <property type="match status" value="1"/>
</dbReference>
<feature type="compositionally biased region" description="Basic and acidic residues" evidence="12">
    <location>
        <begin position="145"/>
        <end position="158"/>
    </location>
</feature>